<dbReference type="InterPro" id="IPR016152">
    <property type="entry name" value="PTrfase/Anion_transptr"/>
</dbReference>
<sequence>MDTNLYRQVFFNSPLQNKEEVYHFISKEICPADSSVQYEIMKQLKEREAVGSMQISEHVLLPHIESEFVETSKIVFIRLAEPILFWDLKTTDIQLLIVILLKKNEVNEVKKQLASFTRTLADEEYLDNLLVSDENEFKRKVKL</sequence>
<dbReference type="RefSeq" id="WP_207940668.1">
    <property type="nucleotide sequence ID" value="NZ_CP147251.1"/>
</dbReference>
<proteinExistence type="predicted"/>
<name>A0ABZ2SNQ4_9ENTE</name>
<dbReference type="PROSITE" id="PS51094">
    <property type="entry name" value="PTS_EIIA_TYPE_2"/>
    <property type="match status" value="1"/>
</dbReference>
<dbReference type="Pfam" id="PF00359">
    <property type="entry name" value="PTS_EIIA_2"/>
    <property type="match status" value="1"/>
</dbReference>
<evidence type="ECO:0000259" key="1">
    <source>
        <dbReference type="PROSITE" id="PS51094"/>
    </source>
</evidence>
<dbReference type="PANTHER" id="PTHR47738:SF1">
    <property type="entry name" value="NITROGEN REGULATORY PROTEIN"/>
    <property type="match status" value="1"/>
</dbReference>
<dbReference type="InterPro" id="IPR051541">
    <property type="entry name" value="PTS_SugarTrans_NitroReg"/>
</dbReference>
<feature type="domain" description="PTS EIIA type-2" evidence="1">
    <location>
        <begin position="2"/>
        <end position="143"/>
    </location>
</feature>
<evidence type="ECO:0000313" key="3">
    <source>
        <dbReference type="Proteomes" id="UP000664701"/>
    </source>
</evidence>
<dbReference type="EMBL" id="CP147251">
    <property type="protein sequence ID" value="WYJ77167.1"/>
    <property type="molecule type" value="Genomic_DNA"/>
</dbReference>
<dbReference type="PANTHER" id="PTHR47738">
    <property type="entry name" value="PTS SYSTEM FRUCTOSE-LIKE EIIA COMPONENT-RELATED"/>
    <property type="match status" value="1"/>
</dbReference>
<evidence type="ECO:0000313" key="2">
    <source>
        <dbReference type="EMBL" id="WYJ77167.1"/>
    </source>
</evidence>
<gene>
    <name evidence="2" type="ORF">DOK78_001805</name>
</gene>
<dbReference type="InterPro" id="IPR002178">
    <property type="entry name" value="PTS_EIIA_type-2_dom"/>
</dbReference>
<organism evidence="2 3">
    <name type="scientific">Candidatus Enterococcus lowellii</name>
    <dbReference type="NCBI Taxonomy" id="2230877"/>
    <lineage>
        <taxon>Bacteria</taxon>
        <taxon>Bacillati</taxon>
        <taxon>Bacillota</taxon>
        <taxon>Bacilli</taxon>
        <taxon>Lactobacillales</taxon>
        <taxon>Enterococcaceae</taxon>
        <taxon>Enterococcus</taxon>
    </lineage>
</organism>
<accession>A0ABZ2SNQ4</accession>
<protein>
    <recommendedName>
        <fullName evidence="1">PTS EIIA type-2 domain-containing protein</fullName>
    </recommendedName>
</protein>
<reference evidence="2 3" key="1">
    <citation type="submission" date="2024-03" db="EMBL/GenBank/DDBJ databases">
        <title>The Genome Sequence of Enterococcus sp. DIV2402.</title>
        <authorList>
            <consortium name="The Broad Institute Genomics Platform"/>
            <consortium name="The Broad Institute Microbial Omics Core"/>
            <consortium name="The Broad Institute Genomic Center for Infectious Diseases"/>
            <person name="Earl A."/>
            <person name="Manson A."/>
            <person name="Gilmore M."/>
            <person name="Schwartman J."/>
            <person name="Shea T."/>
            <person name="Abouelleil A."/>
            <person name="Cao P."/>
            <person name="Chapman S."/>
            <person name="Cusick C."/>
            <person name="Young S."/>
            <person name="Neafsey D."/>
            <person name="Nusbaum C."/>
            <person name="Birren B."/>
        </authorList>
    </citation>
    <scope>NUCLEOTIDE SEQUENCE [LARGE SCALE GENOMIC DNA]</scope>
    <source>
        <strain evidence="2 3">DIV2402</strain>
    </source>
</reference>
<dbReference type="Gene3D" id="3.40.930.10">
    <property type="entry name" value="Mannitol-specific EII, Chain A"/>
    <property type="match status" value="1"/>
</dbReference>
<keyword evidence="3" id="KW-1185">Reference proteome</keyword>
<dbReference type="SUPFAM" id="SSF55804">
    <property type="entry name" value="Phoshotransferase/anion transport protein"/>
    <property type="match status" value="1"/>
</dbReference>
<dbReference type="Proteomes" id="UP000664701">
    <property type="component" value="Chromosome"/>
</dbReference>